<evidence type="ECO:0000313" key="4">
    <source>
        <dbReference type="Proteomes" id="UP001516472"/>
    </source>
</evidence>
<sequence length="121" mass="12631">MHSRTLCRWTMLGTFAAAVALIGPGCNRDRPLMPQGGSRYEGIANTQQRGTPMTPMEPGTGGAGNAGTTAAEDGAGAQGHTNKIGAPGYTAPNENTQDPGGTQQFIQGHEQRRSRGHPTEE</sequence>
<feature type="compositionally biased region" description="Low complexity" evidence="1">
    <location>
        <begin position="66"/>
        <end position="79"/>
    </location>
</feature>
<evidence type="ECO:0008006" key="5">
    <source>
        <dbReference type="Google" id="ProtNLM"/>
    </source>
</evidence>
<dbReference type="RefSeq" id="WP_193427960.1">
    <property type="nucleotide sequence ID" value="NZ_CBCSIP010000037.1"/>
</dbReference>
<evidence type="ECO:0000256" key="2">
    <source>
        <dbReference type="SAM" id="SignalP"/>
    </source>
</evidence>
<gene>
    <name evidence="3" type="ORF">G4177_21550</name>
</gene>
<organism evidence="3 4">
    <name type="scientific">Corallococcus soli</name>
    <dbReference type="NCBI Taxonomy" id="2710757"/>
    <lineage>
        <taxon>Bacteria</taxon>
        <taxon>Pseudomonadati</taxon>
        <taxon>Myxococcota</taxon>
        <taxon>Myxococcia</taxon>
        <taxon>Myxococcales</taxon>
        <taxon>Cystobacterineae</taxon>
        <taxon>Myxococcaceae</taxon>
        <taxon>Corallococcus</taxon>
    </lineage>
</organism>
<comment type="caution">
    <text evidence="3">The sequence shown here is derived from an EMBL/GenBank/DDBJ whole genome shotgun (WGS) entry which is preliminary data.</text>
</comment>
<keyword evidence="4" id="KW-1185">Reference proteome</keyword>
<dbReference type="EMBL" id="JAAIYO010000006">
    <property type="protein sequence ID" value="MBE4750760.1"/>
    <property type="molecule type" value="Genomic_DNA"/>
</dbReference>
<feature type="signal peptide" evidence="2">
    <location>
        <begin position="1"/>
        <end position="20"/>
    </location>
</feature>
<accession>A0ABR9PS84</accession>
<keyword evidence="2" id="KW-0732">Signal</keyword>
<evidence type="ECO:0000313" key="3">
    <source>
        <dbReference type="EMBL" id="MBE4750760.1"/>
    </source>
</evidence>
<name>A0ABR9PS84_9BACT</name>
<feature type="chain" id="PRO_5047366915" description="Lipoprotein" evidence="2">
    <location>
        <begin position="21"/>
        <end position="121"/>
    </location>
</feature>
<proteinExistence type="predicted"/>
<reference evidence="3 4" key="1">
    <citation type="submission" date="2020-02" db="EMBL/GenBank/DDBJ databases">
        <authorList>
            <person name="Babadi Z.K."/>
            <person name="Risdian C."/>
            <person name="Ebrahimipour G.H."/>
            <person name="Wink J."/>
        </authorList>
    </citation>
    <scope>NUCLEOTIDE SEQUENCE [LARGE SCALE GENOMIC DNA]</scope>
    <source>
        <strain evidence="3 4">ZKHCc1 1396</strain>
    </source>
</reference>
<evidence type="ECO:0000256" key="1">
    <source>
        <dbReference type="SAM" id="MobiDB-lite"/>
    </source>
</evidence>
<feature type="region of interest" description="Disordered" evidence="1">
    <location>
        <begin position="24"/>
        <end position="121"/>
    </location>
</feature>
<protein>
    <recommendedName>
        <fullName evidence="5">Lipoprotein</fullName>
    </recommendedName>
</protein>
<dbReference type="Proteomes" id="UP001516472">
    <property type="component" value="Unassembled WGS sequence"/>
</dbReference>
<feature type="compositionally biased region" description="Basic and acidic residues" evidence="1">
    <location>
        <begin position="109"/>
        <end position="121"/>
    </location>
</feature>
<feature type="compositionally biased region" description="Polar residues" evidence="1">
    <location>
        <begin position="92"/>
        <end position="106"/>
    </location>
</feature>